<sequence>MKRLLHPGINDLGNKRRSVTPTSSSGLSVGRVESPREPAECVSYHSIDCEGSITQCFGSLLDLALQVREDPFLSRARLQPSEISAGYVSLMLVFKGEFCWLSLSDGEAFGCLNTRVSRSLRRLTNYSCVEVDCIASASGLEKARSQWRKSGKSAELPVCFNIYGHEHAAQGVGDMLAAMKMFLQIPAHDRRSLPHSNPQYLYLPGVDNIDIDEPPEGKASDAAAEAKEVTALEIEAVLDHIPQADFLQEHFANSRIRTILQK</sequence>
<evidence type="ECO:0000256" key="1">
    <source>
        <dbReference type="SAM" id="MobiDB-lite"/>
    </source>
</evidence>
<keyword evidence="3" id="KW-1185">Reference proteome</keyword>
<feature type="region of interest" description="Disordered" evidence="1">
    <location>
        <begin position="1"/>
        <end position="32"/>
    </location>
</feature>
<accession>A0A8K0W1J0</accession>
<dbReference type="OrthoDB" id="448448at2759"/>
<dbReference type="EMBL" id="JAGMVJ010000005">
    <property type="protein sequence ID" value="KAH7090599.1"/>
    <property type="molecule type" value="Genomic_DNA"/>
</dbReference>
<reference evidence="2" key="1">
    <citation type="journal article" date="2021" name="Nat. Commun.">
        <title>Genetic determinants of endophytism in the Arabidopsis root mycobiome.</title>
        <authorList>
            <person name="Mesny F."/>
            <person name="Miyauchi S."/>
            <person name="Thiergart T."/>
            <person name="Pickel B."/>
            <person name="Atanasova L."/>
            <person name="Karlsson M."/>
            <person name="Huettel B."/>
            <person name="Barry K.W."/>
            <person name="Haridas S."/>
            <person name="Chen C."/>
            <person name="Bauer D."/>
            <person name="Andreopoulos W."/>
            <person name="Pangilinan J."/>
            <person name="LaButti K."/>
            <person name="Riley R."/>
            <person name="Lipzen A."/>
            <person name="Clum A."/>
            <person name="Drula E."/>
            <person name="Henrissat B."/>
            <person name="Kohler A."/>
            <person name="Grigoriev I.V."/>
            <person name="Martin F.M."/>
            <person name="Hacquard S."/>
        </authorList>
    </citation>
    <scope>NUCLEOTIDE SEQUENCE</scope>
    <source>
        <strain evidence="2">MPI-SDFR-AT-0120</strain>
    </source>
</reference>
<evidence type="ECO:0000313" key="2">
    <source>
        <dbReference type="EMBL" id="KAH7090599.1"/>
    </source>
</evidence>
<comment type="caution">
    <text evidence="2">The sequence shown here is derived from an EMBL/GenBank/DDBJ whole genome shotgun (WGS) entry which is preliminary data.</text>
</comment>
<dbReference type="AlphaFoldDB" id="A0A8K0W1J0"/>
<dbReference type="Proteomes" id="UP000813461">
    <property type="component" value="Unassembled WGS sequence"/>
</dbReference>
<gene>
    <name evidence="2" type="ORF">FB567DRAFT_295929</name>
</gene>
<proteinExistence type="predicted"/>
<organism evidence="2 3">
    <name type="scientific">Paraphoma chrysanthemicola</name>
    <dbReference type="NCBI Taxonomy" id="798071"/>
    <lineage>
        <taxon>Eukaryota</taxon>
        <taxon>Fungi</taxon>
        <taxon>Dikarya</taxon>
        <taxon>Ascomycota</taxon>
        <taxon>Pezizomycotina</taxon>
        <taxon>Dothideomycetes</taxon>
        <taxon>Pleosporomycetidae</taxon>
        <taxon>Pleosporales</taxon>
        <taxon>Pleosporineae</taxon>
        <taxon>Phaeosphaeriaceae</taxon>
        <taxon>Paraphoma</taxon>
    </lineage>
</organism>
<protein>
    <submittedName>
        <fullName evidence="2">Uncharacterized protein</fullName>
    </submittedName>
</protein>
<name>A0A8K0W1J0_9PLEO</name>
<evidence type="ECO:0000313" key="3">
    <source>
        <dbReference type="Proteomes" id="UP000813461"/>
    </source>
</evidence>